<feature type="non-terminal residue" evidence="1">
    <location>
        <position position="1"/>
    </location>
</feature>
<reference evidence="1 2" key="1">
    <citation type="journal article" date="2019" name="Genome Biol. Evol.">
        <title>Insights into the evolution of the New World diploid cottons (Gossypium, subgenus Houzingenia) based on genome sequencing.</title>
        <authorList>
            <person name="Grover C.E."/>
            <person name="Arick M.A. 2nd"/>
            <person name="Thrash A."/>
            <person name="Conover J.L."/>
            <person name="Sanders W.S."/>
            <person name="Peterson D.G."/>
            <person name="Frelichowski J.E."/>
            <person name="Scheffler J.A."/>
            <person name="Scheffler B.E."/>
            <person name="Wendel J.F."/>
        </authorList>
    </citation>
    <scope>NUCLEOTIDE SEQUENCE [LARGE SCALE GENOMIC DNA]</scope>
    <source>
        <strain evidence="1">6</strain>
        <tissue evidence="1">Leaf</tissue>
    </source>
</reference>
<organism evidence="1 2">
    <name type="scientific">Gossypium armourianum</name>
    <dbReference type="NCBI Taxonomy" id="34283"/>
    <lineage>
        <taxon>Eukaryota</taxon>
        <taxon>Viridiplantae</taxon>
        <taxon>Streptophyta</taxon>
        <taxon>Embryophyta</taxon>
        <taxon>Tracheophyta</taxon>
        <taxon>Spermatophyta</taxon>
        <taxon>Magnoliopsida</taxon>
        <taxon>eudicotyledons</taxon>
        <taxon>Gunneridae</taxon>
        <taxon>Pentapetalae</taxon>
        <taxon>rosids</taxon>
        <taxon>malvids</taxon>
        <taxon>Malvales</taxon>
        <taxon>Malvaceae</taxon>
        <taxon>Malvoideae</taxon>
        <taxon>Gossypium</taxon>
    </lineage>
</organism>
<dbReference type="Proteomes" id="UP000593575">
    <property type="component" value="Unassembled WGS sequence"/>
</dbReference>
<protein>
    <submittedName>
        <fullName evidence="1">Uncharacterized protein</fullName>
    </submittedName>
</protein>
<comment type="caution">
    <text evidence="1">The sequence shown here is derived from an EMBL/GenBank/DDBJ whole genome shotgun (WGS) entry which is preliminary data.</text>
</comment>
<sequence length="104" mass="12009">DISLQLGLLIDGDVITGPVISADWSATCKQLLGKVLNKFRGSWIEMRWLEDNFQTIEDSTSDVKKKQFARTFILRLIRGLLMPNKYHNLVHLRWLLLLANLKES</sequence>
<dbReference type="EMBL" id="JABFAE010000004">
    <property type="protein sequence ID" value="MBA0826389.1"/>
    <property type="molecule type" value="Genomic_DNA"/>
</dbReference>
<dbReference type="AlphaFoldDB" id="A0A7J9IW85"/>
<evidence type="ECO:0000313" key="2">
    <source>
        <dbReference type="Proteomes" id="UP000593575"/>
    </source>
</evidence>
<keyword evidence="2" id="KW-1185">Reference proteome</keyword>
<gene>
    <name evidence="1" type="ORF">Goarm_011245</name>
</gene>
<proteinExistence type="predicted"/>
<name>A0A7J9IW85_9ROSI</name>
<evidence type="ECO:0000313" key="1">
    <source>
        <dbReference type="EMBL" id="MBA0826389.1"/>
    </source>
</evidence>
<accession>A0A7J9IW85</accession>